<evidence type="ECO:0000313" key="2">
    <source>
        <dbReference type="Proteomes" id="UP000001364"/>
    </source>
</evidence>
<dbReference type="RefSeq" id="YP_009020526.1">
    <property type="nucleotide sequence ID" value="NC_011916.1"/>
</dbReference>
<dbReference type="AlphaFoldDB" id="A0A0H3J451"/>
<evidence type="ECO:0000313" key="1">
    <source>
        <dbReference type="EMBL" id="AHI88557.1"/>
    </source>
</evidence>
<reference evidence="1 2" key="1">
    <citation type="journal article" date="2010" name="J. Bacteriol.">
        <title>The genetic basis of laboratory adaptation in Caulobacter crescentus.</title>
        <authorList>
            <person name="Marks M.E."/>
            <person name="Castro-Rojas C.M."/>
            <person name="Teiling C."/>
            <person name="Du L."/>
            <person name="Kapatral V."/>
            <person name="Walunas T.L."/>
            <person name="Crosson S."/>
        </authorList>
    </citation>
    <scope>NUCLEOTIDE SEQUENCE [LARGE SCALE GENOMIC DNA]</scope>
    <source>
        <strain evidence="2">NA1000 / CB15N</strain>
    </source>
</reference>
<dbReference type="HOGENOM" id="CLU_2367713_0_0_5"/>
<keyword evidence="2" id="KW-1185">Reference proteome</keyword>
<dbReference type="EMBL" id="CP001340">
    <property type="protein sequence ID" value="AHI88557.1"/>
    <property type="molecule type" value="Genomic_DNA"/>
</dbReference>
<dbReference type="RefSeq" id="WP_024265723.1">
    <property type="nucleotide sequence ID" value="NC_011916.1"/>
</dbReference>
<dbReference type="GeneID" id="18668873"/>
<name>A0A0H3J451_CAUVN</name>
<dbReference type="Proteomes" id="UP000001364">
    <property type="component" value="Chromosome"/>
</dbReference>
<organism evidence="1 2">
    <name type="scientific">Caulobacter vibrioides (strain NA1000 / CB15N)</name>
    <name type="common">Caulobacter crescentus</name>
    <dbReference type="NCBI Taxonomy" id="565050"/>
    <lineage>
        <taxon>Bacteria</taxon>
        <taxon>Pseudomonadati</taxon>
        <taxon>Pseudomonadota</taxon>
        <taxon>Alphaproteobacteria</taxon>
        <taxon>Caulobacterales</taxon>
        <taxon>Caulobacteraceae</taxon>
        <taxon>Caulobacter</taxon>
    </lineage>
</organism>
<dbReference type="KEGG" id="ccs:CCNA_03954"/>
<protein>
    <submittedName>
        <fullName evidence="1">Uncharacterized protein</fullName>
    </submittedName>
</protein>
<proteinExistence type="predicted"/>
<gene>
    <name evidence="1" type="ordered locus">CCNA_03954</name>
</gene>
<sequence length="95" mass="10009">MSGNFSPAPPQNILMPPPVPSASMRGDFLPVFLAKFSATRVENGNTVEEPTAQIWSRAAWAWSATASRATVATAPMSLFMSSNPVSSGRNGSVPD</sequence>
<accession>A0A0H3J451</accession>